<dbReference type="Pfam" id="PF13478">
    <property type="entry name" value="XdhC_C"/>
    <property type="match status" value="1"/>
</dbReference>
<dbReference type="Pfam" id="PF02625">
    <property type="entry name" value="XdhC_CoxI"/>
    <property type="match status" value="1"/>
</dbReference>
<dbReference type="Gene3D" id="3.40.50.720">
    <property type="entry name" value="NAD(P)-binding Rossmann-like Domain"/>
    <property type="match status" value="1"/>
</dbReference>
<dbReference type="RefSeq" id="WP_073019046.1">
    <property type="nucleotide sequence ID" value="NZ_FQXU01000006.1"/>
</dbReference>
<evidence type="ECO:0000259" key="1">
    <source>
        <dbReference type="Pfam" id="PF02625"/>
    </source>
</evidence>
<reference evidence="3 4" key="1">
    <citation type="submission" date="2016-11" db="EMBL/GenBank/DDBJ databases">
        <authorList>
            <person name="Jaros S."/>
            <person name="Januszkiewicz K."/>
            <person name="Wedrychowicz H."/>
        </authorList>
    </citation>
    <scope>NUCLEOTIDE SEQUENCE [LARGE SCALE GENOMIC DNA]</scope>
    <source>
        <strain evidence="3 4">DSM 6191</strain>
    </source>
</reference>
<dbReference type="InterPro" id="IPR003777">
    <property type="entry name" value="XdhC_CoxI"/>
</dbReference>
<sequence>MSKIIFEKVLEALNKDEEVALVMLTNSIGSVPGAEESMMAIYKDGKTIGTVGGGKIEFDLIKRSLKALETGESFTFKYTLNETGELKMTCGGVSEGFVRIVKPNEKLVIFGAGHVSQKIASIASSLSFDVYIVDDREEFKNVDTFKDVKKFLCCTPSEALSEINLNNRSYVILVTRGHVTDYEALKEVINRDVAYIGMMGSKKKVKEIKEKLNNEDIDKEKIKKLYAPIGLDICNGTPEEIAISIISEILVIKNKGTLKHLSEREE</sequence>
<dbReference type="EMBL" id="FQXU01000006">
    <property type="protein sequence ID" value="SHI11032.1"/>
    <property type="molecule type" value="Genomic_DNA"/>
</dbReference>
<accession>A0A1M5YGE1</accession>
<name>A0A1M5YGE1_9CLOT</name>
<dbReference type="PANTHER" id="PTHR30388:SF6">
    <property type="entry name" value="XANTHINE DEHYDROGENASE SUBUNIT A-RELATED"/>
    <property type="match status" value="1"/>
</dbReference>
<dbReference type="Proteomes" id="UP000184241">
    <property type="component" value="Unassembled WGS sequence"/>
</dbReference>
<proteinExistence type="predicted"/>
<dbReference type="SUPFAM" id="SSF51735">
    <property type="entry name" value="NAD(P)-binding Rossmann-fold domains"/>
    <property type="match status" value="1"/>
</dbReference>
<dbReference type="PANTHER" id="PTHR30388">
    <property type="entry name" value="ALDEHYDE OXIDOREDUCTASE MOLYBDENUM COFACTOR ASSEMBLY PROTEIN"/>
    <property type="match status" value="1"/>
</dbReference>
<dbReference type="AlphaFoldDB" id="A0A1M5YGE1"/>
<feature type="domain" description="XdhC Rossmann" evidence="2">
    <location>
        <begin position="107"/>
        <end position="249"/>
    </location>
</feature>
<dbReference type="InterPro" id="IPR036291">
    <property type="entry name" value="NAD(P)-bd_dom_sf"/>
</dbReference>
<protein>
    <submittedName>
        <fullName evidence="3">Xanthine dehydrogenase accessory factor</fullName>
    </submittedName>
</protein>
<organism evidence="3 4">
    <name type="scientific">Clostridium intestinale DSM 6191</name>
    <dbReference type="NCBI Taxonomy" id="1121320"/>
    <lineage>
        <taxon>Bacteria</taxon>
        <taxon>Bacillati</taxon>
        <taxon>Bacillota</taxon>
        <taxon>Clostridia</taxon>
        <taxon>Eubacteriales</taxon>
        <taxon>Clostridiaceae</taxon>
        <taxon>Clostridium</taxon>
    </lineage>
</organism>
<dbReference type="InterPro" id="IPR052698">
    <property type="entry name" value="MoCofactor_Util/Proc"/>
</dbReference>
<evidence type="ECO:0000259" key="2">
    <source>
        <dbReference type="Pfam" id="PF13478"/>
    </source>
</evidence>
<dbReference type="InterPro" id="IPR027051">
    <property type="entry name" value="XdhC_Rossmann_dom"/>
</dbReference>
<gene>
    <name evidence="3" type="ORF">SAMN02745941_01971</name>
</gene>
<feature type="domain" description="XdhC- CoxI" evidence="1">
    <location>
        <begin position="13"/>
        <end position="78"/>
    </location>
</feature>
<evidence type="ECO:0000313" key="4">
    <source>
        <dbReference type="Proteomes" id="UP000184241"/>
    </source>
</evidence>
<evidence type="ECO:0000313" key="3">
    <source>
        <dbReference type="EMBL" id="SHI11032.1"/>
    </source>
</evidence>